<accession>A0A6M4H424</accession>
<dbReference type="RefSeq" id="WP_171160014.1">
    <property type="nucleotide sequence ID" value="NZ_CP053073.1"/>
</dbReference>
<dbReference type="Proteomes" id="UP000503096">
    <property type="component" value="Chromosome"/>
</dbReference>
<sequence length="260" mass="27463">MSTSKDGTSIAYDKVGAGPAVVVVNGALSARSSSTELAQLLAPRFTVYSYDRRGRGDSADTKPYSVQREIEDLEAVIDAAGGSAFVYGKSSGASLALEAASSLGVKVKKLALYEAPYSEAEGAAREWREFRSRFDALLAADRRADAVTAFMKFVGAPDEAIAGMKSSPAWPGMIAMAPTLAYDNAILGEDRSVPVRTAAKIKANTLVMDGGASLKTMPFMRATADKLGKAVPNAQRRTIEGQGHDVNSKALTPALLEFFN</sequence>
<dbReference type="Pfam" id="PF12697">
    <property type="entry name" value="Abhydrolase_6"/>
    <property type="match status" value="1"/>
</dbReference>
<feature type="domain" description="AB hydrolase-1" evidence="1">
    <location>
        <begin position="21"/>
        <end position="247"/>
    </location>
</feature>
<dbReference type="KEGG" id="upl:DSM104440_00237"/>
<keyword evidence="3" id="KW-1185">Reference proteome</keyword>
<dbReference type="EMBL" id="CP053073">
    <property type="protein sequence ID" value="QJR13453.1"/>
    <property type="molecule type" value="Genomic_DNA"/>
</dbReference>
<dbReference type="Gene3D" id="3.40.50.1820">
    <property type="entry name" value="alpha/beta hydrolase"/>
    <property type="match status" value="1"/>
</dbReference>
<evidence type="ECO:0000313" key="2">
    <source>
        <dbReference type="EMBL" id="QJR13453.1"/>
    </source>
</evidence>
<reference evidence="2 3" key="1">
    <citation type="submission" date="2020-04" db="EMBL/GenBank/DDBJ databases">
        <title>Usitatibacter rugosus gen. nov., sp. nov. and Usitatibacter palustris sp. nov., novel members of Usitatibacteraceae fam. nov. within the order Nitrosomonadales isolated from soil.</title>
        <authorList>
            <person name="Huber K.J."/>
            <person name="Neumann-Schaal M."/>
            <person name="Geppert A."/>
            <person name="Luckner M."/>
            <person name="Wanner G."/>
            <person name="Overmann J."/>
        </authorList>
    </citation>
    <scope>NUCLEOTIDE SEQUENCE [LARGE SCALE GENOMIC DNA]</scope>
    <source>
        <strain evidence="2 3">Swamp67</strain>
    </source>
</reference>
<organism evidence="2 3">
    <name type="scientific">Usitatibacter palustris</name>
    <dbReference type="NCBI Taxonomy" id="2732487"/>
    <lineage>
        <taxon>Bacteria</taxon>
        <taxon>Pseudomonadati</taxon>
        <taxon>Pseudomonadota</taxon>
        <taxon>Betaproteobacteria</taxon>
        <taxon>Nitrosomonadales</taxon>
        <taxon>Usitatibacteraceae</taxon>
        <taxon>Usitatibacter</taxon>
    </lineage>
</organism>
<dbReference type="InterPro" id="IPR029058">
    <property type="entry name" value="AB_hydrolase_fold"/>
</dbReference>
<dbReference type="InterPro" id="IPR050471">
    <property type="entry name" value="AB_hydrolase"/>
</dbReference>
<name>A0A6M4H424_9PROT</name>
<protein>
    <recommendedName>
        <fullName evidence="1">AB hydrolase-1 domain-containing protein</fullName>
    </recommendedName>
</protein>
<evidence type="ECO:0000259" key="1">
    <source>
        <dbReference type="Pfam" id="PF12697"/>
    </source>
</evidence>
<dbReference type="PANTHER" id="PTHR43433:SF5">
    <property type="entry name" value="AB HYDROLASE-1 DOMAIN-CONTAINING PROTEIN"/>
    <property type="match status" value="1"/>
</dbReference>
<evidence type="ECO:0000313" key="3">
    <source>
        <dbReference type="Proteomes" id="UP000503096"/>
    </source>
</evidence>
<dbReference type="AlphaFoldDB" id="A0A6M4H424"/>
<dbReference type="SUPFAM" id="SSF53474">
    <property type="entry name" value="alpha/beta-Hydrolases"/>
    <property type="match status" value="1"/>
</dbReference>
<proteinExistence type="predicted"/>
<dbReference type="PANTHER" id="PTHR43433">
    <property type="entry name" value="HYDROLASE, ALPHA/BETA FOLD FAMILY PROTEIN"/>
    <property type="match status" value="1"/>
</dbReference>
<gene>
    <name evidence="2" type="ORF">DSM104440_00237</name>
</gene>
<dbReference type="InParanoid" id="A0A6M4H424"/>
<dbReference type="InterPro" id="IPR000073">
    <property type="entry name" value="AB_hydrolase_1"/>
</dbReference>